<dbReference type="Proteomes" id="UP000219072">
    <property type="component" value="Unassembled WGS sequence"/>
</dbReference>
<accession>A0A286DW51</accession>
<keyword evidence="2" id="KW-1185">Reference proteome</keyword>
<gene>
    <name evidence="1" type="ORF">SAMN06297387_10858</name>
</gene>
<evidence type="ECO:0000313" key="1">
    <source>
        <dbReference type="EMBL" id="SOD62895.1"/>
    </source>
</evidence>
<protein>
    <submittedName>
        <fullName evidence="1">Uncharacterized protein</fullName>
    </submittedName>
</protein>
<proteinExistence type="predicted"/>
<name>A0A286DW51_9ACTN</name>
<dbReference type="AlphaFoldDB" id="A0A286DW51"/>
<organism evidence="1 2">
    <name type="scientific">Streptomyces zhaozhouensis</name>
    <dbReference type="NCBI Taxonomy" id="1300267"/>
    <lineage>
        <taxon>Bacteria</taxon>
        <taxon>Bacillati</taxon>
        <taxon>Actinomycetota</taxon>
        <taxon>Actinomycetes</taxon>
        <taxon>Kitasatosporales</taxon>
        <taxon>Streptomycetaceae</taxon>
        <taxon>Streptomyces</taxon>
    </lineage>
</organism>
<sequence>MGLTGTEIQAISALTRGRGLWTVADRSFGTRHILHEREAARFDADARMTTNPLSSQIPTS</sequence>
<reference evidence="1 2" key="1">
    <citation type="submission" date="2017-09" db="EMBL/GenBank/DDBJ databases">
        <authorList>
            <person name="Ehlers B."/>
            <person name="Leendertz F.H."/>
        </authorList>
    </citation>
    <scope>NUCLEOTIDE SEQUENCE [LARGE SCALE GENOMIC DNA]</scope>
    <source>
        <strain evidence="1 2">CGMCC 4.7095</strain>
    </source>
</reference>
<evidence type="ECO:0000313" key="2">
    <source>
        <dbReference type="Proteomes" id="UP000219072"/>
    </source>
</evidence>
<dbReference type="EMBL" id="OCNE01000008">
    <property type="protein sequence ID" value="SOD62895.1"/>
    <property type="molecule type" value="Genomic_DNA"/>
</dbReference>